<reference evidence="1" key="1">
    <citation type="journal article" date="2023" name="Plant J.">
        <title>The genome of the king protea, Protea cynaroides.</title>
        <authorList>
            <person name="Chang J."/>
            <person name="Duong T.A."/>
            <person name="Schoeman C."/>
            <person name="Ma X."/>
            <person name="Roodt D."/>
            <person name="Barker N."/>
            <person name="Li Z."/>
            <person name="Van de Peer Y."/>
            <person name="Mizrachi E."/>
        </authorList>
    </citation>
    <scope>NUCLEOTIDE SEQUENCE</scope>
    <source>
        <tissue evidence="1">Young leaves</tissue>
    </source>
</reference>
<dbReference type="Proteomes" id="UP001141806">
    <property type="component" value="Unassembled WGS sequence"/>
</dbReference>
<dbReference type="AlphaFoldDB" id="A0A9Q0KKD5"/>
<accession>A0A9Q0KKD5</accession>
<dbReference type="EMBL" id="JAMYWD010000005">
    <property type="protein sequence ID" value="KAJ4971796.1"/>
    <property type="molecule type" value="Genomic_DNA"/>
</dbReference>
<organism evidence="1 2">
    <name type="scientific">Protea cynaroides</name>
    <dbReference type="NCBI Taxonomy" id="273540"/>
    <lineage>
        <taxon>Eukaryota</taxon>
        <taxon>Viridiplantae</taxon>
        <taxon>Streptophyta</taxon>
        <taxon>Embryophyta</taxon>
        <taxon>Tracheophyta</taxon>
        <taxon>Spermatophyta</taxon>
        <taxon>Magnoliopsida</taxon>
        <taxon>Proteales</taxon>
        <taxon>Proteaceae</taxon>
        <taxon>Protea</taxon>
    </lineage>
</organism>
<proteinExistence type="predicted"/>
<name>A0A9Q0KKD5_9MAGN</name>
<protein>
    <submittedName>
        <fullName evidence="1">Uncharacterized protein</fullName>
    </submittedName>
</protein>
<gene>
    <name evidence="1" type="ORF">NE237_004895</name>
</gene>
<evidence type="ECO:0000313" key="2">
    <source>
        <dbReference type="Proteomes" id="UP001141806"/>
    </source>
</evidence>
<comment type="caution">
    <text evidence="1">The sequence shown here is derived from an EMBL/GenBank/DDBJ whole genome shotgun (WGS) entry which is preliminary data.</text>
</comment>
<evidence type="ECO:0000313" key="1">
    <source>
        <dbReference type="EMBL" id="KAJ4971796.1"/>
    </source>
</evidence>
<keyword evidence="2" id="KW-1185">Reference proteome</keyword>
<sequence>MAVEKESITGESSKSSLIYFNSISYLESVSSGSGSVLYPQLKNEVFDNVFTSPISKPLDSDSKISDFDYINLSVKQNIDNGDVLSFNDNNQNSFFQLETKLETL</sequence>